<organism evidence="1 2">
    <name type="scientific">Mycena rosella</name>
    <name type="common">Pink bonnet</name>
    <name type="synonym">Agaricus rosellus</name>
    <dbReference type="NCBI Taxonomy" id="1033263"/>
    <lineage>
        <taxon>Eukaryota</taxon>
        <taxon>Fungi</taxon>
        <taxon>Dikarya</taxon>
        <taxon>Basidiomycota</taxon>
        <taxon>Agaricomycotina</taxon>
        <taxon>Agaricomycetes</taxon>
        <taxon>Agaricomycetidae</taxon>
        <taxon>Agaricales</taxon>
        <taxon>Marasmiineae</taxon>
        <taxon>Mycenaceae</taxon>
        <taxon>Mycena</taxon>
    </lineage>
</organism>
<dbReference type="AlphaFoldDB" id="A0AAD7D1K7"/>
<accession>A0AAD7D1K7</accession>
<name>A0AAD7D1K7_MYCRO</name>
<dbReference type="Proteomes" id="UP001221757">
    <property type="component" value="Unassembled WGS sequence"/>
</dbReference>
<evidence type="ECO:0000313" key="1">
    <source>
        <dbReference type="EMBL" id="KAJ7673614.1"/>
    </source>
</evidence>
<protein>
    <submittedName>
        <fullName evidence="1">Uncharacterized protein</fullName>
    </submittedName>
</protein>
<sequence length="104" mass="10984">MDIYAFQSTNVAKWNCGKKKSRRFSLGLPQHKDQSDDDIANLIAGILTDVTTALDGLLSTASTIPGIGRLLGGLDISLNQVLLGFETLLASSPPCILVDVAGLL</sequence>
<dbReference type="EMBL" id="JARKIE010000160">
    <property type="protein sequence ID" value="KAJ7673614.1"/>
    <property type="molecule type" value="Genomic_DNA"/>
</dbReference>
<reference evidence="1" key="1">
    <citation type="submission" date="2023-03" db="EMBL/GenBank/DDBJ databases">
        <title>Massive genome expansion in bonnet fungi (Mycena s.s.) driven by repeated elements and novel gene families across ecological guilds.</title>
        <authorList>
            <consortium name="Lawrence Berkeley National Laboratory"/>
            <person name="Harder C.B."/>
            <person name="Miyauchi S."/>
            <person name="Viragh M."/>
            <person name="Kuo A."/>
            <person name="Thoen E."/>
            <person name="Andreopoulos B."/>
            <person name="Lu D."/>
            <person name="Skrede I."/>
            <person name="Drula E."/>
            <person name="Henrissat B."/>
            <person name="Morin E."/>
            <person name="Kohler A."/>
            <person name="Barry K."/>
            <person name="LaButti K."/>
            <person name="Morin E."/>
            <person name="Salamov A."/>
            <person name="Lipzen A."/>
            <person name="Mereny Z."/>
            <person name="Hegedus B."/>
            <person name="Baldrian P."/>
            <person name="Stursova M."/>
            <person name="Weitz H."/>
            <person name="Taylor A."/>
            <person name="Grigoriev I.V."/>
            <person name="Nagy L.G."/>
            <person name="Martin F."/>
            <person name="Kauserud H."/>
        </authorList>
    </citation>
    <scope>NUCLEOTIDE SEQUENCE</scope>
    <source>
        <strain evidence="1">CBHHK067</strain>
    </source>
</reference>
<keyword evidence="2" id="KW-1185">Reference proteome</keyword>
<evidence type="ECO:0000313" key="2">
    <source>
        <dbReference type="Proteomes" id="UP001221757"/>
    </source>
</evidence>
<comment type="caution">
    <text evidence="1">The sequence shown here is derived from an EMBL/GenBank/DDBJ whole genome shotgun (WGS) entry which is preliminary data.</text>
</comment>
<gene>
    <name evidence="1" type="ORF">B0H17DRAFT_1208308</name>
</gene>
<proteinExistence type="predicted"/>